<feature type="domain" description="DeoR-like transcriptional repressor C-terminal sensor" evidence="1">
    <location>
        <begin position="2"/>
        <end position="53"/>
    </location>
</feature>
<dbReference type="EMBL" id="ANKC01000630">
    <property type="protein sequence ID" value="EPC75455.1"/>
    <property type="molecule type" value="Genomic_DNA"/>
</dbReference>
<evidence type="ECO:0000313" key="2">
    <source>
        <dbReference type="EMBL" id="EPC75455.1"/>
    </source>
</evidence>
<feature type="non-terminal residue" evidence="2">
    <location>
        <position position="1"/>
    </location>
</feature>
<dbReference type="AlphaFoldDB" id="S2RDS3"/>
<evidence type="ECO:0000313" key="3">
    <source>
        <dbReference type="Proteomes" id="UP000014243"/>
    </source>
</evidence>
<gene>
    <name evidence="2" type="ORF">Lpp126_08854</name>
</gene>
<accession>S2RDS3</accession>
<dbReference type="Proteomes" id="UP000014243">
    <property type="component" value="Unassembled WGS sequence"/>
</dbReference>
<organism evidence="2 3">
    <name type="scientific">Lacticaseibacillus paracasei subsp. paracasei Lpp126</name>
    <dbReference type="NCBI Taxonomy" id="1256206"/>
    <lineage>
        <taxon>Bacteria</taxon>
        <taxon>Bacillati</taxon>
        <taxon>Bacillota</taxon>
        <taxon>Bacilli</taxon>
        <taxon>Lactobacillales</taxon>
        <taxon>Lactobacillaceae</taxon>
        <taxon>Lacticaseibacillus</taxon>
    </lineage>
</organism>
<comment type="caution">
    <text evidence="2">The sequence shown here is derived from an EMBL/GenBank/DDBJ whole genome shotgun (WGS) entry which is preliminary data.</text>
</comment>
<name>S2RDS3_LACPA</name>
<proteinExistence type="predicted"/>
<protein>
    <submittedName>
        <fullName evidence="2">Transcription regulator</fullName>
    </submittedName>
</protein>
<sequence length="56" mass="5839">PDFALLSTGSIDAGGIYVADPEQAAVKEAMIANAKCVIFGIDSTKFDQNATFASRT</sequence>
<reference evidence="2 3" key="1">
    <citation type="journal article" date="2013" name="PLoS ONE">
        <title>Lactobacillus paracasei comparative genomics: towards species pan-genome definition and exploitation of diversity.</title>
        <authorList>
            <person name="Smokvina T."/>
            <person name="Wels M."/>
            <person name="Polka J."/>
            <person name="Chervaux C."/>
            <person name="Brisse S."/>
            <person name="Boekhorst J."/>
            <person name="van Hylckama Vlieg J.E."/>
            <person name="Siezen R.J."/>
        </authorList>
    </citation>
    <scope>NUCLEOTIDE SEQUENCE [LARGE SCALE GENOMIC DNA]</scope>
    <source>
        <strain evidence="2 3">Lpp126</strain>
    </source>
</reference>
<dbReference type="Pfam" id="PF00455">
    <property type="entry name" value="DeoRC"/>
    <property type="match status" value="1"/>
</dbReference>
<evidence type="ECO:0000259" key="1">
    <source>
        <dbReference type="Pfam" id="PF00455"/>
    </source>
</evidence>
<dbReference type="InterPro" id="IPR014036">
    <property type="entry name" value="DeoR-like_C"/>
</dbReference>